<reference evidence="6 7" key="1">
    <citation type="submission" date="2014-03" db="EMBL/GenBank/DDBJ databases">
        <title>The genome of Kluyveromyces dobzhanskii.</title>
        <authorList>
            <person name="Nystedt B."/>
            <person name="Astrom S."/>
        </authorList>
    </citation>
    <scope>NUCLEOTIDE SEQUENCE [LARGE SCALE GENOMIC DNA]</scope>
    <source>
        <strain evidence="6 7">CBS 2104</strain>
    </source>
</reference>
<dbReference type="PANTHER" id="PTHR10997:SF9">
    <property type="entry name" value="IMPORTIN-9"/>
    <property type="match status" value="1"/>
</dbReference>
<sequence>MRSKIMSIPFLLESIQSPHKEEREDAENTLLKYCAADPPSTFMKLIEIATYGESAVNIKQLALLCLRKFITMHWSAGFPSFVGPPGVGEQGKDVVRRGLLSLLANEDTENKVVSTVTYCIVQICAVDFPDEWPGLLDYLNEIILEHHSENAMSLLTELVEDIITNEMFYDNYSGAKIVNTVLLALNNANTPLRGKSKLLKLYQHCLSQLHNSQTFITSELMEEWVLPHLRAANGCIDKLLEEYETNVESEAIQFKGDLFKVLIKLFDINQNLLGSNGDLTFRLRMALSVIKSDAGSYVNALEDNQELRRETINASCINTVQYLAYIPSDLIESIALPDFTDDFIKLCLLPEDHLDLLDFNEFISKETGLSASYNARDEIGNYLSSCSDTIYYSISESILQKCLNIGSNDPKFQESCLFLFQELCSNETSMEISRYQDFLSLSAMILDDGSCPVFVKSRAILTVPKFFENNMECLPDIKQLIQQFLTKTINCTLPTEDEILLSSLVISFTYYTSFAELGCFLDQETSLSLQRSVIKAIQHLYEDCEEDSLGLLLEAVHEIVKSWHTEQDFHTKEQILNLLLMLSSSEPSNVRIVFESVRSLPYLLKTVNAKEYSKLCEHCFPSFTETMSVFIQNHQTYSPLVVLALEFLSVFLKNPPVEKSIPSEVIEYVLHPIVSFINECPDENMVETALQAFAYMACNSDPKYWKNLMFELSSFIFAPERSLYKVIDVSPIMLLSLRIAQPDENIFLEQIMHHAMFKLVDPNKLHPIDTSIIIFCEIILQDVQRFLTYIFSISENAGRPIAEAAIHELLKCFEENRSTNMLKEVALALSTLYFSNDQRLTESKYYDESDDTVLSFKEYTAKIFADELTRQAEIEEAEDSEIAPEDYEEDYVAQLNDDVALLTGRTVDIGLRELLIQFLEKAHQLDGDTSSNFLDGCKGEVRSESL</sequence>
<dbReference type="GO" id="GO:0005829">
    <property type="term" value="C:cytosol"/>
    <property type="evidence" value="ECO:0007669"/>
    <property type="project" value="TreeGrafter"/>
</dbReference>
<dbReference type="Gene3D" id="1.25.10.10">
    <property type="entry name" value="Leucine-rich Repeat Variant"/>
    <property type="match status" value="1"/>
</dbReference>
<comment type="caution">
    <text evidence="6">The sequence shown here is derived from an EMBL/GenBank/DDBJ whole genome shotgun (WGS) entry which is preliminary data.</text>
</comment>
<dbReference type="SUPFAM" id="SSF48371">
    <property type="entry name" value="ARM repeat"/>
    <property type="match status" value="1"/>
</dbReference>
<dbReference type="Pfam" id="PF03810">
    <property type="entry name" value="IBN_N"/>
    <property type="match status" value="1"/>
</dbReference>
<keyword evidence="7" id="KW-1185">Reference proteome</keyword>
<dbReference type="GO" id="GO:0005635">
    <property type="term" value="C:nuclear envelope"/>
    <property type="evidence" value="ECO:0007669"/>
    <property type="project" value="TreeGrafter"/>
</dbReference>
<organism evidence="6 7">
    <name type="scientific">Kluyveromyces dobzhanskii CBS 2104</name>
    <dbReference type="NCBI Taxonomy" id="1427455"/>
    <lineage>
        <taxon>Eukaryota</taxon>
        <taxon>Fungi</taxon>
        <taxon>Dikarya</taxon>
        <taxon>Ascomycota</taxon>
        <taxon>Saccharomycotina</taxon>
        <taxon>Saccharomycetes</taxon>
        <taxon>Saccharomycetales</taxon>
        <taxon>Saccharomycetaceae</taxon>
        <taxon>Kluyveromyces</taxon>
    </lineage>
</organism>
<protein>
    <submittedName>
        <fullName evidence="6">WGS project CCBQ000000000 data, contig 00028</fullName>
    </submittedName>
</protein>
<evidence type="ECO:0000256" key="1">
    <source>
        <dbReference type="ARBA" id="ARBA00004123"/>
    </source>
</evidence>
<name>A0A0A8L0E0_9SACH</name>
<accession>A0A0A8L0E0</accession>
<dbReference type="InterPro" id="IPR016024">
    <property type="entry name" value="ARM-type_fold"/>
</dbReference>
<evidence type="ECO:0000256" key="2">
    <source>
        <dbReference type="ARBA" id="ARBA00022448"/>
    </source>
</evidence>
<dbReference type="InterPro" id="IPR001494">
    <property type="entry name" value="Importin-beta_N"/>
</dbReference>
<dbReference type="PROSITE" id="PS50166">
    <property type="entry name" value="IMPORTIN_B_NT"/>
    <property type="match status" value="1"/>
</dbReference>
<dbReference type="SMART" id="SM00913">
    <property type="entry name" value="IBN_N"/>
    <property type="match status" value="1"/>
</dbReference>
<dbReference type="OrthoDB" id="431626at2759"/>
<feature type="domain" description="Importin N-terminal" evidence="5">
    <location>
        <begin position="26"/>
        <end position="105"/>
    </location>
</feature>
<keyword evidence="3" id="KW-0653">Protein transport</keyword>
<dbReference type="InterPro" id="IPR056840">
    <property type="entry name" value="HEAT_IPO9_central"/>
</dbReference>
<keyword evidence="4" id="KW-0539">Nucleus</keyword>
<dbReference type="GO" id="GO:0006606">
    <property type="term" value="P:protein import into nucleus"/>
    <property type="evidence" value="ECO:0007669"/>
    <property type="project" value="TreeGrafter"/>
</dbReference>
<keyword evidence="2" id="KW-0813">Transport</keyword>
<dbReference type="GO" id="GO:0031267">
    <property type="term" value="F:small GTPase binding"/>
    <property type="evidence" value="ECO:0007669"/>
    <property type="project" value="InterPro"/>
</dbReference>
<dbReference type="InterPro" id="IPR011989">
    <property type="entry name" value="ARM-like"/>
</dbReference>
<dbReference type="Proteomes" id="UP000031516">
    <property type="component" value="Unassembled WGS sequence"/>
</dbReference>
<evidence type="ECO:0000313" key="7">
    <source>
        <dbReference type="Proteomes" id="UP000031516"/>
    </source>
</evidence>
<evidence type="ECO:0000256" key="3">
    <source>
        <dbReference type="ARBA" id="ARBA00022927"/>
    </source>
</evidence>
<dbReference type="EMBL" id="CCBQ010000001">
    <property type="protein sequence ID" value="CDO91696.1"/>
    <property type="molecule type" value="Genomic_DNA"/>
</dbReference>
<dbReference type="AlphaFoldDB" id="A0A0A8L0E0"/>
<dbReference type="Pfam" id="PF25018">
    <property type="entry name" value="HEAT_IPO9_c"/>
    <property type="match status" value="1"/>
</dbReference>
<comment type="subcellular location">
    <subcellularLocation>
        <location evidence="1">Nucleus</location>
    </subcellularLocation>
</comment>
<gene>
    <name evidence="6" type="ORF">KLDO_g30</name>
</gene>
<evidence type="ECO:0000256" key="4">
    <source>
        <dbReference type="ARBA" id="ARBA00023242"/>
    </source>
</evidence>
<proteinExistence type="predicted"/>
<evidence type="ECO:0000313" key="6">
    <source>
        <dbReference type="EMBL" id="CDO91696.1"/>
    </source>
</evidence>
<dbReference type="PANTHER" id="PTHR10997">
    <property type="entry name" value="IMPORTIN-7, 8, 11"/>
    <property type="match status" value="1"/>
</dbReference>
<evidence type="ECO:0000259" key="5">
    <source>
        <dbReference type="PROSITE" id="PS50166"/>
    </source>
</evidence>